<dbReference type="GeneID" id="56078061"/>
<gene>
    <name evidence="1" type="ORF">HZS55_09320</name>
</gene>
<dbReference type="Proteomes" id="UP000509667">
    <property type="component" value="Chromosome"/>
</dbReference>
<accession>A0A7D5P4V8</accession>
<dbReference type="EMBL" id="CP058910">
    <property type="protein sequence ID" value="QLH77482.1"/>
    <property type="molecule type" value="Genomic_DNA"/>
</dbReference>
<dbReference type="RefSeq" id="WP_179911408.1">
    <property type="nucleotide sequence ID" value="NZ_CP058910.1"/>
</dbReference>
<evidence type="ECO:0000313" key="1">
    <source>
        <dbReference type="EMBL" id="QLH77482.1"/>
    </source>
</evidence>
<sequence>MSRFPRTDRNARIECECGAAVVKRGDDYVCVGCGARSAVEPTADGAQNAGR</sequence>
<evidence type="ECO:0000313" key="2">
    <source>
        <dbReference type="Proteomes" id="UP000509667"/>
    </source>
</evidence>
<protein>
    <submittedName>
        <fullName evidence="1">Uncharacterized protein</fullName>
    </submittedName>
</protein>
<organism evidence="1 2">
    <name type="scientific">Halosimplex rubrum</name>
    <dbReference type="NCBI Taxonomy" id="869889"/>
    <lineage>
        <taxon>Archaea</taxon>
        <taxon>Methanobacteriati</taxon>
        <taxon>Methanobacteriota</taxon>
        <taxon>Stenosarchaea group</taxon>
        <taxon>Halobacteria</taxon>
        <taxon>Halobacteriales</taxon>
        <taxon>Haloarculaceae</taxon>
        <taxon>Halosimplex</taxon>
    </lineage>
</organism>
<keyword evidence="2" id="KW-1185">Reference proteome</keyword>
<proteinExistence type="predicted"/>
<dbReference type="KEGG" id="hrr:HZS55_09320"/>
<reference evidence="1 2" key="1">
    <citation type="submission" date="2020-07" db="EMBL/GenBank/DDBJ databases">
        <title>Halosimplex pelagicum sp. nov. and Halosimplex rubrum sp. nov., isolated from salted brown alga Laminaria, and emended description of the genus Halosimplex.</title>
        <authorList>
            <person name="Cui H."/>
        </authorList>
    </citation>
    <scope>NUCLEOTIDE SEQUENCE [LARGE SCALE GENOMIC DNA]</scope>
    <source>
        <strain evidence="1 2">R27</strain>
    </source>
</reference>
<dbReference type="OrthoDB" id="230769at2157"/>
<name>A0A7D5P4V8_9EURY</name>
<dbReference type="AlphaFoldDB" id="A0A7D5P4V8"/>